<evidence type="ECO:0000256" key="5">
    <source>
        <dbReference type="ARBA" id="ARBA00020164"/>
    </source>
</evidence>
<evidence type="ECO:0000256" key="8">
    <source>
        <dbReference type="ARBA" id="ARBA00023239"/>
    </source>
</evidence>
<dbReference type="PANTHER" id="PTHR35524:SF1">
    <property type="entry name" value="ALPHA-ACETOLACTATE DECARBOXYLASE"/>
    <property type="match status" value="1"/>
</dbReference>
<dbReference type="PANTHER" id="PTHR35524">
    <property type="entry name" value="ALPHA-ACETOLACTATE DECARBOXYLASE"/>
    <property type="match status" value="1"/>
</dbReference>
<evidence type="ECO:0000256" key="2">
    <source>
        <dbReference type="ARBA" id="ARBA00005170"/>
    </source>
</evidence>
<dbReference type="GO" id="GO:0047605">
    <property type="term" value="F:acetolactate decarboxylase activity"/>
    <property type="evidence" value="ECO:0007669"/>
    <property type="project" value="UniProtKB-EC"/>
</dbReference>
<dbReference type="SUPFAM" id="SSF117856">
    <property type="entry name" value="AF0104/ALDC/Ptd012-like"/>
    <property type="match status" value="1"/>
</dbReference>
<keyword evidence="6" id="KW-0210">Decarboxylase</keyword>
<keyword evidence="7" id="KW-0005">Acetoin biosynthesis</keyword>
<dbReference type="AlphaFoldDB" id="A0A6A6CQF2"/>
<dbReference type="EMBL" id="ML993588">
    <property type="protein sequence ID" value="KAF2169384.1"/>
    <property type="molecule type" value="Genomic_DNA"/>
</dbReference>
<name>A0A6A6CQF2_ZASCE</name>
<evidence type="ECO:0000256" key="4">
    <source>
        <dbReference type="ARBA" id="ARBA00013204"/>
    </source>
</evidence>
<organism evidence="9 10">
    <name type="scientific">Zasmidium cellare ATCC 36951</name>
    <dbReference type="NCBI Taxonomy" id="1080233"/>
    <lineage>
        <taxon>Eukaryota</taxon>
        <taxon>Fungi</taxon>
        <taxon>Dikarya</taxon>
        <taxon>Ascomycota</taxon>
        <taxon>Pezizomycotina</taxon>
        <taxon>Dothideomycetes</taxon>
        <taxon>Dothideomycetidae</taxon>
        <taxon>Mycosphaerellales</taxon>
        <taxon>Mycosphaerellaceae</taxon>
        <taxon>Zasmidium</taxon>
    </lineage>
</organism>
<dbReference type="Gene3D" id="3.30.1330.80">
    <property type="entry name" value="Hypothetical protein, similar to alpha- acetolactate decarboxylase, domain 2"/>
    <property type="match status" value="2"/>
</dbReference>
<keyword evidence="10" id="KW-1185">Reference proteome</keyword>
<evidence type="ECO:0000313" key="9">
    <source>
        <dbReference type="EMBL" id="KAF2169384.1"/>
    </source>
</evidence>
<comment type="catalytic activity">
    <reaction evidence="1">
        <text>(2S)-2-acetolactate + H(+) = (R)-acetoin + CO2</text>
        <dbReference type="Rhea" id="RHEA:21580"/>
        <dbReference type="ChEBI" id="CHEBI:15378"/>
        <dbReference type="ChEBI" id="CHEBI:15686"/>
        <dbReference type="ChEBI" id="CHEBI:16526"/>
        <dbReference type="ChEBI" id="CHEBI:58476"/>
        <dbReference type="EC" id="4.1.1.5"/>
    </reaction>
</comment>
<keyword evidence="8" id="KW-0456">Lyase</keyword>
<reference evidence="9" key="1">
    <citation type="journal article" date="2020" name="Stud. Mycol.">
        <title>101 Dothideomycetes genomes: a test case for predicting lifestyles and emergence of pathogens.</title>
        <authorList>
            <person name="Haridas S."/>
            <person name="Albert R."/>
            <person name="Binder M."/>
            <person name="Bloem J."/>
            <person name="Labutti K."/>
            <person name="Salamov A."/>
            <person name="Andreopoulos B."/>
            <person name="Baker S."/>
            <person name="Barry K."/>
            <person name="Bills G."/>
            <person name="Bluhm B."/>
            <person name="Cannon C."/>
            <person name="Castanera R."/>
            <person name="Culley D."/>
            <person name="Daum C."/>
            <person name="Ezra D."/>
            <person name="Gonzalez J."/>
            <person name="Henrissat B."/>
            <person name="Kuo A."/>
            <person name="Liang C."/>
            <person name="Lipzen A."/>
            <person name="Lutzoni F."/>
            <person name="Magnuson J."/>
            <person name="Mondo S."/>
            <person name="Nolan M."/>
            <person name="Ohm R."/>
            <person name="Pangilinan J."/>
            <person name="Park H.-J."/>
            <person name="Ramirez L."/>
            <person name="Alfaro M."/>
            <person name="Sun H."/>
            <person name="Tritt A."/>
            <person name="Yoshinaga Y."/>
            <person name="Zwiers L.-H."/>
            <person name="Turgeon B."/>
            <person name="Goodwin S."/>
            <person name="Spatafora J."/>
            <person name="Crous P."/>
            <person name="Grigoriev I."/>
        </authorList>
    </citation>
    <scope>NUCLEOTIDE SEQUENCE</scope>
    <source>
        <strain evidence="9">ATCC 36951</strain>
    </source>
</reference>
<evidence type="ECO:0000313" key="10">
    <source>
        <dbReference type="Proteomes" id="UP000799537"/>
    </source>
</evidence>
<dbReference type="RefSeq" id="XP_033670273.1">
    <property type="nucleotide sequence ID" value="XM_033812127.1"/>
</dbReference>
<dbReference type="GeneID" id="54565399"/>
<sequence length="203" mass="22771">MAKSIPNDIFQFSLHSAYNAGLKDGGPPVAFLTNHGNHGIGVFEDEESEMIQVDGVAYSIDKDGDVEPADKEDQLPFVMVTIFQPNKRVKPPPSTTSKKLKEVFEAGKNTTMPFRLRGAFKYINTQQQTYWDVKGTIFGYSIPTWQKAISGDGLQCSFLSDDKEHGGRVIDFETGKEAVLEWAKCGRFHLGFPQDEEFEELRL</sequence>
<proteinExistence type="inferred from homology"/>
<evidence type="ECO:0000256" key="3">
    <source>
        <dbReference type="ARBA" id="ARBA00007106"/>
    </source>
</evidence>
<dbReference type="UniPathway" id="UPA00626">
    <property type="reaction ID" value="UER00678"/>
</dbReference>
<dbReference type="OrthoDB" id="509395at2759"/>
<dbReference type="Proteomes" id="UP000799537">
    <property type="component" value="Unassembled WGS sequence"/>
</dbReference>
<dbReference type="InterPro" id="IPR005128">
    <property type="entry name" value="Acetolactate_a_deCO2ase"/>
</dbReference>
<evidence type="ECO:0000256" key="7">
    <source>
        <dbReference type="ARBA" id="ARBA00023061"/>
    </source>
</evidence>
<dbReference type="GO" id="GO:0045151">
    <property type="term" value="P:acetoin biosynthetic process"/>
    <property type="evidence" value="ECO:0007669"/>
    <property type="project" value="UniProtKB-KW"/>
</dbReference>
<comment type="similarity">
    <text evidence="3">Belongs to the alpha-acetolactate decarboxylase family.</text>
</comment>
<gene>
    <name evidence="9" type="ORF">M409DRAFT_52633</name>
</gene>
<evidence type="ECO:0000256" key="1">
    <source>
        <dbReference type="ARBA" id="ARBA00001784"/>
    </source>
</evidence>
<dbReference type="EC" id="4.1.1.5" evidence="4"/>
<accession>A0A6A6CQF2</accession>
<protein>
    <recommendedName>
        <fullName evidence="5">Alpha-acetolactate decarboxylase</fullName>
        <ecNumber evidence="4">4.1.1.5</ecNumber>
    </recommendedName>
</protein>
<comment type="pathway">
    <text evidence="2">Polyol metabolism; (R,R)-butane-2,3-diol biosynthesis; (R,R)-butane-2,3-diol from pyruvate: step 2/3.</text>
</comment>
<evidence type="ECO:0000256" key="6">
    <source>
        <dbReference type="ARBA" id="ARBA00022793"/>
    </source>
</evidence>
<dbReference type="Pfam" id="PF03306">
    <property type="entry name" value="AAL_decarboxy"/>
    <property type="match status" value="2"/>
</dbReference>